<evidence type="ECO:0000256" key="2">
    <source>
        <dbReference type="ARBA" id="ARBA00022448"/>
    </source>
</evidence>
<dbReference type="Proteomes" id="UP000243778">
    <property type="component" value="Unassembled WGS sequence"/>
</dbReference>
<reference evidence="9" key="1">
    <citation type="submission" date="2016-10" db="EMBL/GenBank/DDBJ databases">
        <authorList>
            <person name="Varghese N."/>
            <person name="Submissions S."/>
        </authorList>
    </citation>
    <scope>NUCLEOTIDE SEQUENCE [LARGE SCALE GENOMIC DNA]</scope>
    <source>
        <strain evidence="9">NRRL B-59562</strain>
    </source>
</reference>
<keyword evidence="9" id="KW-1185">Reference proteome</keyword>
<dbReference type="RefSeq" id="WP_090224807.1">
    <property type="nucleotide sequence ID" value="NZ_FNNU01000001.1"/>
</dbReference>
<dbReference type="InterPro" id="IPR001638">
    <property type="entry name" value="Solute-binding_3/MltF_N"/>
</dbReference>
<dbReference type="GO" id="GO:0016020">
    <property type="term" value="C:membrane"/>
    <property type="evidence" value="ECO:0007669"/>
    <property type="project" value="InterPro"/>
</dbReference>
<evidence type="ECO:0000259" key="7">
    <source>
        <dbReference type="SMART" id="SM00062"/>
    </source>
</evidence>
<organism evidence="8 9">
    <name type="scientific">Pseudomonas kuykendallii</name>
    <dbReference type="NCBI Taxonomy" id="1007099"/>
    <lineage>
        <taxon>Bacteria</taxon>
        <taxon>Pseudomonadati</taxon>
        <taxon>Pseudomonadota</taxon>
        <taxon>Gammaproteobacteria</taxon>
        <taxon>Pseudomonadales</taxon>
        <taxon>Pseudomonadaceae</taxon>
        <taxon>Pseudomonas</taxon>
    </lineage>
</organism>
<dbReference type="Gene3D" id="3.40.190.10">
    <property type="entry name" value="Periplasmic binding protein-like II"/>
    <property type="match status" value="2"/>
</dbReference>
<evidence type="ECO:0000256" key="6">
    <source>
        <dbReference type="SAM" id="SignalP"/>
    </source>
</evidence>
<sequence>MRHPLLATVGLLLSLTASAIALAAEVPTLRIADQKGNMRAQLEAADALRDLPYRIEWAEFPAAAPLAEALNAGAVDAGIIGDAPLLFALAAGAQVKAIAVDKSDPYGTAIIARQGSPLKAAQDLKGKRIATGKGSIGHFITLKALASAGLTAKDVELRFLTPADAKMALANGSVDAWATWEPYTALAETADHAKVVVNGRGLWAGNSYLAATDAALADPARRAALQDYLQRLADAQRWAYRNLDSYSASLARIIGFPEDAARLQFERRKLHWLPLDAETLAQQQATADFYHASGLIPEPLDVTPTFDRSFTLNSQQAALETDRNVK</sequence>
<dbReference type="Pfam" id="PF13379">
    <property type="entry name" value="NMT1_2"/>
    <property type="match status" value="1"/>
</dbReference>
<dbReference type="PANTHER" id="PTHR30024">
    <property type="entry name" value="ALIPHATIC SULFONATES-BINDING PROTEIN-RELATED"/>
    <property type="match status" value="1"/>
</dbReference>
<comment type="function">
    <text evidence="4">Part of a binding-protein-dependent transport system for aliphatic sulfonates. Putative binding protein.</text>
</comment>
<accession>A0A1H2SXF7</accession>
<keyword evidence="2" id="KW-0813">Transport</keyword>
<dbReference type="STRING" id="1007099.SAMN05216287_0807"/>
<dbReference type="InterPro" id="IPR010067">
    <property type="entry name" value="ABC_SsuA_sub-bd"/>
</dbReference>
<keyword evidence="3 6" id="KW-0732">Signal</keyword>
<evidence type="ECO:0000313" key="9">
    <source>
        <dbReference type="Proteomes" id="UP000243778"/>
    </source>
</evidence>
<dbReference type="FunFam" id="3.40.190.10:FF:000050">
    <property type="entry name" value="Sulfonate ABC transporter substrate-binding protein"/>
    <property type="match status" value="1"/>
</dbReference>
<evidence type="ECO:0000256" key="4">
    <source>
        <dbReference type="ARBA" id="ARBA00055538"/>
    </source>
</evidence>
<evidence type="ECO:0000256" key="3">
    <source>
        <dbReference type="ARBA" id="ARBA00022729"/>
    </source>
</evidence>
<dbReference type="EMBL" id="FNNU01000001">
    <property type="protein sequence ID" value="SDW36363.1"/>
    <property type="molecule type" value="Genomic_DNA"/>
</dbReference>
<feature type="domain" description="Solute-binding protein family 3/N-terminal" evidence="7">
    <location>
        <begin position="28"/>
        <end position="242"/>
    </location>
</feature>
<dbReference type="CDD" id="cd13558">
    <property type="entry name" value="PBP2_SsuA_like_2"/>
    <property type="match status" value="1"/>
</dbReference>
<feature type="chain" id="PRO_5017257191" description="Putative aliphatic sulfonates-binding protein" evidence="6">
    <location>
        <begin position="24"/>
        <end position="326"/>
    </location>
</feature>
<dbReference type="OrthoDB" id="7374754at2"/>
<protein>
    <recommendedName>
        <fullName evidence="5">Putative aliphatic sulfonates-binding protein</fullName>
    </recommendedName>
</protein>
<name>A0A1H2SXF7_9PSED</name>
<proteinExistence type="inferred from homology"/>
<dbReference type="SMART" id="SM00062">
    <property type="entry name" value="PBPb"/>
    <property type="match status" value="1"/>
</dbReference>
<dbReference type="NCBIfam" id="TIGR01728">
    <property type="entry name" value="SsuA_fam"/>
    <property type="match status" value="1"/>
</dbReference>
<feature type="signal peptide" evidence="6">
    <location>
        <begin position="1"/>
        <end position="23"/>
    </location>
</feature>
<dbReference type="PANTHER" id="PTHR30024:SF48">
    <property type="entry name" value="ABC TRANSPORTER SUBSTRATE-BINDING PROTEIN"/>
    <property type="match status" value="1"/>
</dbReference>
<evidence type="ECO:0000256" key="5">
    <source>
        <dbReference type="ARBA" id="ARBA00070228"/>
    </source>
</evidence>
<dbReference type="GO" id="GO:0042626">
    <property type="term" value="F:ATPase-coupled transmembrane transporter activity"/>
    <property type="evidence" value="ECO:0007669"/>
    <property type="project" value="InterPro"/>
</dbReference>
<gene>
    <name evidence="8" type="ORF">SAMN05216287_0807</name>
</gene>
<dbReference type="SUPFAM" id="SSF53850">
    <property type="entry name" value="Periplasmic binding protein-like II"/>
    <property type="match status" value="1"/>
</dbReference>
<evidence type="ECO:0000256" key="1">
    <source>
        <dbReference type="ARBA" id="ARBA00010742"/>
    </source>
</evidence>
<dbReference type="AlphaFoldDB" id="A0A1H2SXF7"/>
<comment type="similarity">
    <text evidence="1">Belongs to the bacterial solute-binding protein SsuA/TauA family.</text>
</comment>
<evidence type="ECO:0000313" key="8">
    <source>
        <dbReference type="EMBL" id="SDW36363.1"/>
    </source>
</evidence>